<reference evidence="14 15" key="1">
    <citation type="journal article" date="2018" name="Sci. Rep.">
        <title>Comparative genomics provides insights into the lifestyle and reveals functional heterogeneity of dark septate endophytic fungi.</title>
        <authorList>
            <person name="Knapp D.G."/>
            <person name="Nemeth J.B."/>
            <person name="Barry K."/>
            <person name="Hainaut M."/>
            <person name="Henrissat B."/>
            <person name="Johnson J."/>
            <person name="Kuo A."/>
            <person name="Lim J.H.P."/>
            <person name="Lipzen A."/>
            <person name="Nolan M."/>
            <person name="Ohm R.A."/>
            <person name="Tamas L."/>
            <person name="Grigoriev I.V."/>
            <person name="Spatafora J.W."/>
            <person name="Nagy L.G."/>
            <person name="Kovacs G.M."/>
        </authorList>
    </citation>
    <scope>NUCLEOTIDE SEQUENCE [LARGE SCALE GENOMIC DNA]</scope>
    <source>
        <strain evidence="14 15">DSE2036</strain>
    </source>
</reference>
<dbReference type="GO" id="GO:0005524">
    <property type="term" value="F:ATP binding"/>
    <property type="evidence" value="ECO:0007669"/>
    <property type="project" value="UniProtKB-UniRule"/>
</dbReference>
<gene>
    <name evidence="14" type="ORF">DM02DRAFT_610331</name>
</gene>
<feature type="domain" description="AGC-kinase C-terminal" evidence="13">
    <location>
        <begin position="555"/>
        <end position="634"/>
    </location>
</feature>
<dbReference type="Gene3D" id="1.10.510.10">
    <property type="entry name" value="Transferase(Phosphotransferase) domain 1"/>
    <property type="match status" value="2"/>
</dbReference>
<dbReference type="OrthoDB" id="18472at2759"/>
<keyword evidence="3" id="KW-0597">Phosphoprotein</keyword>
<organism evidence="14 15">
    <name type="scientific">Periconia macrospinosa</name>
    <dbReference type="NCBI Taxonomy" id="97972"/>
    <lineage>
        <taxon>Eukaryota</taxon>
        <taxon>Fungi</taxon>
        <taxon>Dikarya</taxon>
        <taxon>Ascomycota</taxon>
        <taxon>Pezizomycotina</taxon>
        <taxon>Dothideomycetes</taxon>
        <taxon>Pleosporomycetidae</taxon>
        <taxon>Pleosporales</taxon>
        <taxon>Massarineae</taxon>
        <taxon>Periconiaceae</taxon>
        <taxon>Periconia</taxon>
    </lineage>
</organism>
<dbReference type="CDD" id="cd21776">
    <property type="entry name" value="MobB_Sid2p-like"/>
    <property type="match status" value="1"/>
</dbReference>
<evidence type="ECO:0000256" key="6">
    <source>
        <dbReference type="ARBA" id="ARBA00022777"/>
    </source>
</evidence>
<dbReference type="Pfam" id="PF00069">
    <property type="entry name" value="Pkinase"/>
    <property type="match status" value="2"/>
</dbReference>
<dbReference type="InterPro" id="IPR050236">
    <property type="entry name" value="Ser_Thr_kinase_AGC"/>
</dbReference>
<dbReference type="EC" id="2.7.11.1" evidence="1"/>
<dbReference type="FunFam" id="1.10.510.10:FF:000319">
    <property type="entry name" value="Non-specific serine/threonine protein kinase"/>
    <property type="match status" value="1"/>
</dbReference>
<evidence type="ECO:0000256" key="10">
    <source>
        <dbReference type="PROSITE-ProRule" id="PRU10141"/>
    </source>
</evidence>
<dbReference type="InterPro" id="IPR017441">
    <property type="entry name" value="Protein_kinase_ATP_BS"/>
</dbReference>
<keyword evidence="4" id="KW-0808">Transferase</keyword>
<proteinExistence type="predicted"/>
<evidence type="ECO:0000256" key="11">
    <source>
        <dbReference type="SAM" id="MobiDB-lite"/>
    </source>
</evidence>
<protein>
    <recommendedName>
        <fullName evidence="1">non-specific serine/threonine protein kinase</fullName>
        <ecNumber evidence="1">2.7.11.1</ecNumber>
    </recommendedName>
</protein>
<name>A0A2V1E9T8_9PLEO</name>
<dbReference type="InterPro" id="IPR008271">
    <property type="entry name" value="Ser/Thr_kinase_AS"/>
</dbReference>
<keyword evidence="15" id="KW-1185">Reference proteome</keyword>
<evidence type="ECO:0000256" key="3">
    <source>
        <dbReference type="ARBA" id="ARBA00022553"/>
    </source>
</evidence>
<evidence type="ECO:0000256" key="2">
    <source>
        <dbReference type="ARBA" id="ARBA00022527"/>
    </source>
</evidence>
<evidence type="ECO:0000313" key="15">
    <source>
        <dbReference type="Proteomes" id="UP000244855"/>
    </source>
</evidence>
<dbReference type="InterPro" id="IPR011009">
    <property type="entry name" value="Kinase-like_dom_sf"/>
</dbReference>
<dbReference type="PROSITE" id="PS51285">
    <property type="entry name" value="AGC_KINASE_CTER"/>
    <property type="match status" value="1"/>
</dbReference>
<dbReference type="Pfam" id="PF00433">
    <property type="entry name" value="Pkinase_C"/>
    <property type="match status" value="1"/>
</dbReference>
<dbReference type="PROSITE" id="PS00107">
    <property type="entry name" value="PROTEIN_KINASE_ATP"/>
    <property type="match status" value="1"/>
</dbReference>
<evidence type="ECO:0000256" key="4">
    <source>
        <dbReference type="ARBA" id="ARBA00022679"/>
    </source>
</evidence>
<dbReference type="PANTHER" id="PTHR24356:SF417">
    <property type="entry name" value="CELL CYCLE PROTEIN KINASE DBF2-RELATED"/>
    <property type="match status" value="1"/>
</dbReference>
<dbReference type="InterPro" id="IPR017892">
    <property type="entry name" value="Pkinase_C"/>
</dbReference>
<evidence type="ECO:0000256" key="1">
    <source>
        <dbReference type="ARBA" id="ARBA00012513"/>
    </source>
</evidence>
<dbReference type="PANTHER" id="PTHR24356">
    <property type="entry name" value="SERINE/THREONINE-PROTEIN KINASE"/>
    <property type="match status" value="1"/>
</dbReference>
<evidence type="ECO:0000256" key="5">
    <source>
        <dbReference type="ARBA" id="ARBA00022741"/>
    </source>
</evidence>
<evidence type="ECO:0000313" key="14">
    <source>
        <dbReference type="EMBL" id="PVI05995.1"/>
    </source>
</evidence>
<dbReference type="GO" id="GO:0005816">
    <property type="term" value="C:spindle pole body"/>
    <property type="evidence" value="ECO:0007669"/>
    <property type="project" value="TreeGrafter"/>
</dbReference>
<keyword evidence="5 10" id="KW-0547">Nucleotide-binding</keyword>
<dbReference type="SUPFAM" id="SSF56112">
    <property type="entry name" value="Protein kinase-like (PK-like)"/>
    <property type="match status" value="1"/>
</dbReference>
<feature type="compositionally biased region" description="Polar residues" evidence="11">
    <location>
        <begin position="36"/>
        <end position="46"/>
    </location>
</feature>
<keyword evidence="2 14" id="KW-0723">Serine/threonine-protein kinase</keyword>
<keyword evidence="6 14" id="KW-0418">Kinase</keyword>
<comment type="catalytic activity">
    <reaction evidence="8">
        <text>L-threonyl-[protein] + ATP = O-phospho-L-threonyl-[protein] + ADP + H(+)</text>
        <dbReference type="Rhea" id="RHEA:46608"/>
        <dbReference type="Rhea" id="RHEA-COMP:11060"/>
        <dbReference type="Rhea" id="RHEA-COMP:11605"/>
        <dbReference type="ChEBI" id="CHEBI:15378"/>
        <dbReference type="ChEBI" id="CHEBI:30013"/>
        <dbReference type="ChEBI" id="CHEBI:30616"/>
        <dbReference type="ChEBI" id="CHEBI:61977"/>
        <dbReference type="ChEBI" id="CHEBI:456216"/>
        <dbReference type="EC" id="2.7.11.1"/>
    </reaction>
</comment>
<dbReference type="FunFam" id="3.30.200.20:FF:000109">
    <property type="entry name" value="Non-specific serine/threonine protein kinase"/>
    <property type="match status" value="1"/>
</dbReference>
<dbReference type="STRING" id="97972.A0A2V1E9T8"/>
<dbReference type="AlphaFoldDB" id="A0A2V1E9T8"/>
<dbReference type="CDD" id="cd05600">
    <property type="entry name" value="STKc_Sid2p_like"/>
    <property type="match status" value="1"/>
</dbReference>
<dbReference type="GO" id="GO:0004674">
    <property type="term" value="F:protein serine/threonine kinase activity"/>
    <property type="evidence" value="ECO:0007669"/>
    <property type="project" value="UniProtKB-KW"/>
</dbReference>
<feature type="binding site" evidence="10">
    <location>
        <position position="280"/>
    </location>
    <ligand>
        <name>ATP</name>
        <dbReference type="ChEBI" id="CHEBI:30616"/>
    </ligand>
</feature>
<dbReference type="PROSITE" id="PS50011">
    <property type="entry name" value="PROTEIN_KINASE_DOM"/>
    <property type="match status" value="1"/>
</dbReference>
<feature type="region of interest" description="Disordered" evidence="11">
    <location>
        <begin position="628"/>
        <end position="654"/>
    </location>
</feature>
<dbReference type="GO" id="GO:0035556">
    <property type="term" value="P:intracellular signal transduction"/>
    <property type="evidence" value="ECO:0007669"/>
    <property type="project" value="TreeGrafter"/>
</dbReference>
<dbReference type="SMART" id="SM00220">
    <property type="entry name" value="S_TKc"/>
    <property type="match status" value="1"/>
</dbReference>
<dbReference type="EMBL" id="KZ805311">
    <property type="protein sequence ID" value="PVI05995.1"/>
    <property type="molecule type" value="Genomic_DNA"/>
</dbReference>
<feature type="compositionally biased region" description="Polar residues" evidence="11">
    <location>
        <begin position="130"/>
        <end position="139"/>
    </location>
</feature>
<feature type="domain" description="Protein kinase" evidence="12">
    <location>
        <begin position="251"/>
        <end position="554"/>
    </location>
</feature>
<dbReference type="FunFam" id="1.10.510.10:FF:000141">
    <property type="entry name" value="Non-specific serine/threonine protein kinase"/>
    <property type="match status" value="1"/>
</dbReference>
<dbReference type="InterPro" id="IPR000961">
    <property type="entry name" value="AGC-kinase_C"/>
</dbReference>
<dbReference type="Gene3D" id="3.30.200.20">
    <property type="entry name" value="Phosphorylase Kinase, domain 1"/>
    <property type="match status" value="2"/>
</dbReference>
<dbReference type="InterPro" id="IPR000719">
    <property type="entry name" value="Prot_kinase_dom"/>
</dbReference>
<dbReference type="PROSITE" id="PS00108">
    <property type="entry name" value="PROTEIN_KINASE_ST"/>
    <property type="match status" value="1"/>
</dbReference>
<dbReference type="SMART" id="SM00133">
    <property type="entry name" value="S_TK_X"/>
    <property type="match status" value="1"/>
</dbReference>
<comment type="catalytic activity">
    <reaction evidence="9">
        <text>L-seryl-[protein] + ATP = O-phospho-L-seryl-[protein] + ADP + H(+)</text>
        <dbReference type="Rhea" id="RHEA:17989"/>
        <dbReference type="Rhea" id="RHEA-COMP:9863"/>
        <dbReference type="Rhea" id="RHEA-COMP:11604"/>
        <dbReference type="ChEBI" id="CHEBI:15378"/>
        <dbReference type="ChEBI" id="CHEBI:29999"/>
        <dbReference type="ChEBI" id="CHEBI:30616"/>
        <dbReference type="ChEBI" id="CHEBI:83421"/>
        <dbReference type="ChEBI" id="CHEBI:456216"/>
        <dbReference type="EC" id="2.7.11.1"/>
    </reaction>
</comment>
<feature type="compositionally biased region" description="Low complexity" evidence="11">
    <location>
        <begin position="73"/>
        <end position="85"/>
    </location>
</feature>
<keyword evidence="7 10" id="KW-0067">ATP-binding</keyword>
<feature type="compositionally biased region" description="Basic and acidic residues" evidence="11">
    <location>
        <begin position="141"/>
        <end position="153"/>
    </location>
</feature>
<evidence type="ECO:0000256" key="8">
    <source>
        <dbReference type="ARBA" id="ARBA00047899"/>
    </source>
</evidence>
<evidence type="ECO:0000259" key="13">
    <source>
        <dbReference type="PROSITE" id="PS51285"/>
    </source>
</evidence>
<feature type="region of interest" description="Disordered" evidence="11">
    <location>
        <begin position="1"/>
        <end position="173"/>
    </location>
</feature>
<sequence>MDPNRQGYQLPIPPPPLHTRSSEMGRPGTPLAEAFTSPQQTPQGSPSKHHQPPGAFDLPNVFENAMKLLPTLGSPSKSKPGTPTSPNKPALQTADDGDHSTQDITTLGPGSPTRKSNKENTPPGSRPGQKESNYITHAAQSRKEPYRPREADQSQRYYPGAQRLSPEELEKARKPAVTRLANVTQLYFLDHYYDLLSYVHTRQNRLAQFKAQNPPPPATPEDEYNDALAQYLGRERANLRKRRTRLRQGDFQILTQVGQGGYGQVYLAQKKDTREVCALKVMSKKLLFKLDEVRHVLTERDILTSAKSEWLVRLLYAFQDEKSIYLAMEYVPGGDFRTLLNNTGVLHNRHARFYIAEMFSCVDALHQLGYIHRDLKPENFLIDSTGHVKLTDFGLAAGMLAPAKIESMRIKLESVGNIVSPFGRPMEERSAAERRENYRSLREREVNYAKSIVGSPDYMAPEVLKGEEYDFTVDYWSLGCMLFEALAGYPPFAGATVDETWQNLKQWKKVLRKPVYEDPTYFLSKRTWDLITRLVASKTSRFRGISEIHAHQYFSEVDWTQLRANKAPFVPELDSETDAGYFDDFGNEADMAKYKEVHEKQAALEAMADRGDKMGKGLFVGFTFRHKKTTDDNGKPSSPRKPLPAVDENFGTIF</sequence>
<dbReference type="Proteomes" id="UP000244855">
    <property type="component" value="Unassembled WGS sequence"/>
</dbReference>
<evidence type="ECO:0000259" key="12">
    <source>
        <dbReference type="PROSITE" id="PS50011"/>
    </source>
</evidence>
<accession>A0A2V1E9T8</accession>
<evidence type="ECO:0000256" key="9">
    <source>
        <dbReference type="ARBA" id="ARBA00048679"/>
    </source>
</evidence>
<evidence type="ECO:0000256" key="7">
    <source>
        <dbReference type="ARBA" id="ARBA00022840"/>
    </source>
</evidence>